<evidence type="ECO:0000313" key="8">
    <source>
        <dbReference type="EMBL" id="QNQ08419.1"/>
    </source>
</evidence>
<proteinExistence type="predicted"/>
<dbReference type="PROSITE" id="PS50850">
    <property type="entry name" value="MFS"/>
    <property type="match status" value="1"/>
</dbReference>
<dbReference type="KEGG" id="spap:H3Z74_16925"/>
<feature type="transmembrane region" description="Helical" evidence="6">
    <location>
        <begin position="146"/>
        <end position="170"/>
    </location>
</feature>
<feature type="transmembrane region" description="Helical" evidence="6">
    <location>
        <begin position="351"/>
        <end position="371"/>
    </location>
</feature>
<dbReference type="PANTHER" id="PTHR43702:SF3">
    <property type="entry name" value="PROTEIN TSGA"/>
    <property type="match status" value="1"/>
</dbReference>
<dbReference type="InterPro" id="IPR050375">
    <property type="entry name" value="MFS_TsgA-like"/>
</dbReference>
<reference evidence="8 9" key="1">
    <citation type="submission" date="2020-09" db="EMBL/GenBank/DDBJ databases">
        <title>Sphingomonas sp., a new species isolated from pork steak.</title>
        <authorList>
            <person name="Heidler von Heilborn D."/>
        </authorList>
    </citation>
    <scope>NUCLEOTIDE SEQUENCE [LARGE SCALE GENOMIC DNA]</scope>
    <source>
        <strain evidence="9">S8-3T</strain>
    </source>
</reference>
<evidence type="ECO:0000313" key="9">
    <source>
        <dbReference type="Proteomes" id="UP000516148"/>
    </source>
</evidence>
<comment type="subcellular location">
    <subcellularLocation>
        <location evidence="1">Cell inner membrane</location>
        <topology evidence="1">Multi-pass membrane protein</topology>
    </subcellularLocation>
</comment>
<dbReference type="Pfam" id="PF07690">
    <property type="entry name" value="MFS_1"/>
    <property type="match status" value="1"/>
</dbReference>
<evidence type="ECO:0000256" key="6">
    <source>
        <dbReference type="SAM" id="Phobius"/>
    </source>
</evidence>
<feature type="domain" description="Major facilitator superfamily (MFS) profile" evidence="7">
    <location>
        <begin position="16"/>
        <end position="407"/>
    </location>
</feature>
<dbReference type="InterPro" id="IPR036259">
    <property type="entry name" value="MFS_trans_sf"/>
</dbReference>
<keyword evidence="5 6" id="KW-0472">Membrane</keyword>
<dbReference type="Gene3D" id="1.20.1250.20">
    <property type="entry name" value="MFS general substrate transporter like domains"/>
    <property type="match status" value="2"/>
</dbReference>
<feature type="transmembrane region" description="Helical" evidence="6">
    <location>
        <begin position="322"/>
        <end position="344"/>
    </location>
</feature>
<feature type="transmembrane region" description="Helical" evidence="6">
    <location>
        <begin position="383"/>
        <end position="401"/>
    </location>
</feature>
<dbReference type="Proteomes" id="UP000516148">
    <property type="component" value="Chromosome"/>
</dbReference>
<evidence type="ECO:0000256" key="4">
    <source>
        <dbReference type="ARBA" id="ARBA00022989"/>
    </source>
</evidence>
<feature type="transmembrane region" description="Helical" evidence="6">
    <location>
        <begin position="21"/>
        <end position="41"/>
    </location>
</feature>
<dbReference type="EMBL" id="CP061038">
    <property type="protein sequence ID" value="QNQ08419.1"/>
    <property type="molecule type" value="Genomic_DNA"/>
</dbReference>
<feature type="transmembrane region" description="Helical" evidence="6">
    <location>
        <begin position="230"/>
        <end position="251"/>
    </location>
</feature>
<feature type="transmembrane region" description="Helical" evidence="6">
    <location>
        <begin position="53"/>
        <end position="75"/>
    </location>
</feature>
<evidence type="ECO:0000256" key="5">
    <source>
        <dbReference type="ARBA" id="ARBA00023136"/>
    </source>
</evidence>
<protein>
    <submittedName>
        <fullName evidence="8">MFS transporter</fullName>
    </submittedName>
</protein>
<dbReference type="AlphaFoldDB" id="A0A7H0LFG6"/>
<evidence type="ECO:0000256" key="2">
    <source>
        <dbReference type="ARBA" id="ARBA00022475"/>
    </source>
</evidence>
<keyword evidence="2" id="KW-1003">Cell membrane</keyword>
<evidence type="ECO:0000256" key="3">
    <source>
        <dbReference type="ARBA" id="ARBA00022692"/>
    </source>
</evidence>
<sequence>MATSSSDPEARTSKTLFELSIGVFFLGGFLTSIVGLLVPRLTLTLGLDYTRALLVQFAFHLSYLLFAFPIALAILRIGYMRAIVAGLSVMVAGCLALIASAEWRSFALVLLALLTLSTGITFLQMAANTVVTVVGPSRRAAARLTLLQGFNALGTVLGPLIGAVFLLGSIGSDRGGPVGDDAVPFIGGAVLLGILAIAFHRQRNLLGKAALSPAGALLRHLPTVLHDRRLLAGTVAMFAYVGAEVAIGTLIPNYLMLPGSLHATPLAAGQLVSLYWGGAMIGRFAGAFLLRRIDAGMLLAVAGLAAMALAVVASLAGGVTGAVALIAVGLCNSIMYPTLYALALPEDETQAPLASMLLCMAVVGGAIVPLLTGVLADRIGLELSLLLPASCYIVIAGFAVVNRTAADPVAVAV</sequence>
<keyword evidence="3 6" id="KW-0812">Transmembrane</keyword>
<keyword evidence="9" id="KW-1185">Reference proteome</keyword>
<dbReference type="RefSeq" id="WP_187760747.1">
    <property type="nucleotide sequence ID" value="NZ_CP061038.1"/>
</dbReference>
<evidence type="ECO:0000256" key="1">
    <source>
        <dbReference type="ARBA" id="ARBA00004429"/>
    </source>
</evidence>
<dbReference type="GO" id="GO:0005886">
    <property type="term" value="C:plasma membrane"/>
    <property type="evidence" value="ECO:0007669"/>
    <property type="project" value="UniProtKB-SubCell"/>
</dbReference>
<feature type="transmembrane region" description="Helical" evidence="6">
    <location>
        <begin position="182"/>
        <end position="199"/>
    </location>
</feature>
<dbReference type="InterPro" id="IPR011701">
    <property type="entry name" value="MFS"/>
</dbReference>
<feature type="transmembrane region" description="Helical" evidence="6">
    <location>
        <begin position="82"/>
        <end position="101"/>
    </location>
</feature>
<organism evidence="8 9">
    <name type="scientific">Sphingomonas alpina</name>
    <dbReference type="NCBI Taxonomy" id="653931"/>
    <lineage>
        <taxon>Bacteria</taxon>
        <taxon>Pseudomonadati</taxon>
        <taxon>Pseudomonadota</taxon>
        <taxon>Alphaproteobacteria</taxon>
        <taxon>Sphingomonadales</taxon>
        <taxon>Sphingomonadaceae</taxon>
        <taxon>Sphingomonas</taxon>
    </lineage>
</organism>
<accession>A0A7H0LFG6</accession>
<gene>
    <name evidence="8" type="ORF">H3Z74_16925</name>
</gene>
<name>A0A7H0LFG6_9SPHN</name>
<feature type="transmembrane region" description="Helical" evidence="6">
    <location>
        <begin position="107"/>
        <end position="134"/>
    </location>
</feature>
<feature type="transmembrane region" description="Helical" evidence="6">
    <location>
        <begin position="271"/>
        <end position="290"/>
    </location>
</feature>
<dbReference type="InterPro" id="IPR020846">
    <property type="entry name" value="MFS_dom"/>
</dbReference>
<dbReference type="GO" id="GO:0022857">
    <property type="term" value="F:transmembrane transporter activity"/>
    <property type="evidence" value="ECO:0007669"/>
    <property type="project" value="InterPro"/>
</dbReference>
<keyword evidence="4 6" id="KW-1133">Transmembrane helix</keyword>
<feature type="transmembrane region" description="Helical" evidence="6">
    <location>
        <begin position="297"/>
        <end position="316"/>
    </location>
</feature>
<dbReference type="PANTHER" id="PTHR43702">
    <property type="entry name" value="L-FUCOSE-PROTON SYMPORTER"/>
    <property type="match status" value="1"/>
</dbReference>
<dbReference type="SUPFAM" id="SSF103473">
    <property type="entry name" value="MFS general substrate transporter"/>
    <property type="match status" value="1"/>
</dbReference>
<evidence type="ECO:0000259" key="7">
    <source>
        <dbReference type="PROSITE" id="PS50850"/>
    </source>
</evidence>